<feature type="domain" description="Disease resistance R13L4/SHOC-2-like LRR" evidence="8">
    <location>
        <begin position="528"/>
        <end position="656"/>
    </location>
</feature>
<dbReference type="InterPro" id="IPR027417">
    <property type="entry name" value="P-loop_NTPase"/>
</dbReference>
<dbReference type="AlphaFoldDB" id="A0A6A1WRM2"/>
<dbReference type="FunFam" id="3.40.50.300:FF:001091">
    <property type="entry name" value="Probable disease resistance protein At1g61300"/>
    <property type="match status" value="1"/>
</dbReference>
<feature type="domain" description="Disease resistance protein winged helix" evidence="7">
    <location>
        <begin position="396"/>
        <end position="468"/>
    </location>
</feature>
<gene>
    <name evidence="9" type="ORF">CJ030_MR1G019302</name>
</gene>
<organism evidence="9 10">
    <name type="scientific">Morella rubra</name>
    <name type="common">Chinese bayberry</name>
    <dbReference type="NCBI Taxonomy" id="262757"/>
    <lineage>
        <taxon>Eukaryota</taxon>
        <taxon>Viridiplantae</taxon>
        <taxon>Streptophyta</taxon>
        <taxon>Embryophyta</taxon>
        <taxon>Tracheophyta</taxon>
        <taxon>Spermatophyta</taxon>
        <taxon>Magnoliopsida</taxon>
        <taxon>eudicotyledons</taxon>
        <taxon>Gunneridae</taxon>
        <taxon>Pentapetalae</taxon>
        <taxon>rosids</taxon>
        <taxon>fabids</taxon>
        <taxon>Fagales</taxon>
        <taxon>Myricaceae</taxon>
        <taxon>Morella</taxon>
    </lineage>
</organism>
<proteinExistence type="predicted"/>
<feature type="domain" description="Disease resistance N-terminal" evidence="6">
    <location>
        <begin position="14"/>
        <end position="100"/>
    </location>
</feature>
<evidence type="ECO:0000259" key="8">
    <source>
        <dbReference type="Pfam" id="PF23598"/>
    </source>
</evidence>
<evidence type="ECO:0000259" key="5">
    <source>
        <dbReference type="Pfam" id="PF00931"/>
    </source>
</evidence>
<feature type="domain" description="NB-ARC" evidence="5">
    <location>
        <begin position="140"/>
        <end position="311"/>
    </location>
</feature>
<dbReference type="InterPro" id="IPR058922">
    <property type="entry name" value="WHD_DRP"/>
</dbReference>
<dbReference type="InterPro" id="IPR041118">
    <property type="entry name" value="Rx_N"/>
</dbReference>
<dbReference type="PANTHER" id="PTHR36766">
    <property type="entry name" value="PLANT BROAD-SPECTRUM MILDEW RESISTANCE PROTEIN RPW8"/>
    <property type="match status" value="1"/>
</dbReference>
<dbReference type="OrthoDB" id="5279713at2759"/>
<dbReference type="InterPro" id="IPR002182">
    <property type="entry name" value="NB-ARC"/>
</dbReference>
<dbReference type="EMBL" id="RXIC02000019">
    <property type="protein sequence ID" value="KAB1225420.1"/>
    <property type="molecule type" value="Genomic_DNA"/>
</dbReference>
<dbReference type="Pfam" id="PF00931">
    <property type="entry name" value="NB-ARC"/>
    <property type="match status" value="1"/>
</dbReference>
<keyword evidence="2" id="KW-0547">Nucleotide-binding</keyword>
<dbReference type="Proteomes" id="UP000516437">
    <property type="component" value="Chromosome 1"/>
</dbReference>
<dbReference type="GO" id="GO:0051707">
    <property type="term" value="P:response to other organism"/>
    <property type="evidence" value="ECO:0007669"/>
    <property type="project" value="UniProtKB-ARBA"/>
</dbReference>
<evidence type="ECO:0000256" key="4">
    <source>
        <dbReference type="ARBA" id="ARBA00022840"/>
    </source>
</evidence>
<dbReference type="FunFam" id="1.10.10.10:FF:000322">
    <property type="entry name" value="Probable disease resistance protein At1g63360"/>
    <property type="match status" value="1"/>
</dbReference>
<dbReference type="Gene3D" id="1.20.5.4130">
    <property type="match status" value="1"/>
</dbReference>
<accession>A0A6A1WRM2</accession>
<dbReference type="InterPro" id="IPR042197">
    <property type="entry name" value="Apaf_helical"/>
</dbReference>
<dbReference type="Gene3D" id="1.10.10.10">
    <property type="entry name" value="Winged helix-like DNA-binding domain superfamily/Winged helix DNA-binding domain"/>
    <property type="match status" value="1"/>
</dbReference>
<dbReference type="SUPFAM" id="SSF52058">
    <property type="entry name" value="L domain-like"/>
    <property type="match status" value="1"/>
</dbReference>
<protein>
    <submittedName>
        <fullName evidence="9">Putative disease resistance protein RGA3</fullName>
    </submittedName>
</protein>
<dbReference type="Pfam" id="PF23598">
    <property type="entry name" value="LRR_14"/>
    <property type="match status" value="1"/>
</dbReference>
<keyword evidence="4" id="KW-0067">ATP-binding</keyword>
<evidence type="ECO:0000256" key="2">
    <source>
        <dbReference type="ARBA" id="ARBA00022741"/>
    </source>
</evidence>
<comment type="caution">
    <text evidence="9">The sequence shown here is derived from an EMBL/GenBank/DDBJ whole genome shotgun (WGS) entry which is preliminary data.</text>
</comment>
<keyword evidence="10" id="KW-1185">Reference proteome</keyword>
<dbReference type="Gene3D" id="3.80.10.10">
    <property type="entry name" value="Ribonuclease Inhibitor"/>
    <property type="match status" value="1"/>
</dbReference>
<evidence type="ECO:0000256" key="1">
    <source>
        <dbReference type="ARBA" id="ARBA00022737"/>
    </source>
</evidence>
<evidence type="ECO:0000259" key="7">
    <source>
        <dbReference type="Pfam" id="PF23559"/>
    </source>
</evidence>
<dbReference type="Gene3D" id="1.10.8.430">
    <property type="entry name" value="Helical domain of apoptotic protease-activating factors"/>
    <property type="match status" value="1"/>
</dbReference>
<evidence type="ECO:0000313" key="10">
    <source>
        <dbReference type="Proteomes" id="UP000516437"/>
    </source>
</evidence>
<reference evidence="9 10" key="1">
    <citation type="journal article" date="2019" name="Plant Biotechnol. J.">
        <title>The red bayberry genome and genetic basis of sex determination.</title>
        <authorList>
            <person name="Jia H.M."/>
            <person name="Jia H.J."/>
            <person name="Cai Q.L."/>
            <person name="Wang Y."/>
            <person name="Zhao H.B."/>
            <person name="Yang W.F."/>
            <person name="Wang G.Y."/>
            <person name="Li Y.H."/>
            <person name="Zhan D.L."/>
            <person name="Shen Y.T."/>
            <person name="Niu Q.F."/>
            <person name="Chang L."/>
            <person name="Qiu J."/>
            <person name="Zhao L."/>
            <person name="Xie H.B."/>
            <person name="Fu W.Y."/>
            <person name="Jin J."/>
            <person name="Li X.W."/>
            <person name="Jiao Y."/>
            <person name="Zhou C.C."/>
            <person name="Tu T."/>
            <person name="Chai C.Y."/>
            <person name="Gao J.L."/>
            <person name="Fan L.J."/>
            <person name="van de Weg E."/>
            <person name="Wang J.Y."/>
            <person name="Gao Z.S."/>
        </authorList>
    </citation>
    <scope>NUCLEOTIDE SEQUENCE [LARGE SCALE GENOMIC DNA]</scope>
    <source>
        <tissue evidence="9">Leaves</tissue>
    </source>
</reference>
<dbReference type="InterPro" id="IPR036388">
    <property type="entry name" value="WH-like_DNA-bd_sf"/>
</dbReference>
<dbReference type="InterPro" id="IPR055414">
    <property type="entry name" value="LRR_R13L4/SHOC2-like"/>
</dbReference>
<dbReference type="GO" id="GO:0006952">
    <property type="term" value="P:defense response"/>
    <property type="evidence" value="ECO:0007669"/>
    <property type="project" value="UniProtKB-KW"/>
</dbReference>
<name>A0A6A1WRM2_9ROSI</name>
<dbReference type="PRINTS" id="PR00364">
    <property type="entry name" value="DISEASERSIST"/>
</dbReference>
<evidence type="ECO:0000259" key="6">
    <source>
        <dbReference type="Pfam" id="PF18052"/>
    </source>
</evidence>
<evidence type="ECO:0000313" key="9">
    <source>
        <dbReference type="EMBL" id="KAB1225420.1"/>
    </source>
</evidence>
<evidence type="ECO:0000256" key="3">
    <source>
        <dbReference type="ARBA" id="ARBA00022821"/>
    </source>
</evidence>
<dbReference type="Pfam" id="PF18052">
    <property type="entry name" value="Rx_N"/>
    <property type="match status" value="1"/>
</dbReference>
<dbReference type="PROSITE" id="PS51450">
    <property type="entry name" value="LRR"/>
    <property type="match status" value="1"/>
</dbReference>
<dbReference type="InterPro" id="IPR001611">
    <property type="entry name" value="Leu-rich_rpt"/>
</dbReference>
<keyword evidence="1" id="KW-0677">Repeat</keyword>
<dbReference type="Pfam" id="PF23559">
    <property type="entry name" value="WHD_DRP"/>
    <property type="match status" value="1"/>
</dbReference>
<keyword evidence="3" id="KW-0611">Plant defense</keyword>
<dbReference type="PANTHER" id="PTHR36766:SF38">
    <property type="entry name" value="DISEASE RESISTANCE PROTEIN RGA3"/>
    <property type="match status" value="1"/>
</dbReference>
<dbReference type="InterPro" id="IPR032675">
    <property type="entry name" value="LRR_dom_sf"/>
</dbReference>
<dbReference type="Gene3D" id="3.40.50.300">
    <property type="entry name" value="P-loop containing nucleotide triphosphate hydrolases"/>
    <property type="match status" value="1"/>
</dbReference>
<dbReference type="GO" id="GO:0005524">
    <property type="term" value="F:ATP binding"/>
    <property type="evidence" value="ECO:0007669"/>
    <property type="project" value="UniProtKB-KW"/>
</dbReference>
<dbReference type="GO" id="GO:0043531">
    <property type="term" value="F:ADP binding"/>
    <property type="evidence" value="ECO:0007669"/>
    <property type="project" value="InterPro"/>
</dbReference>
<dbReference type="SUPFAM" id="SSF52540">
    <property type="entry name" value="P-loop containing nucleoside triphosphate hydrolases"/>
    <property type="match status" value="1"/>
</dbReference>
<sequence length="681" mass="77183">MEESIILSSVAEGIIASLGSLPVKEIVQLWGVQGELEKLKDTVSTIKVVLLDAEEQQDGNPEVRVWLDKLKNPMYEADDLLDDVSSEALPEEDMLKKKEEDKKNKKVWNFCCKSNQGEKKKKKKWNVFSKSNQEDVIGREEDKKKVMALLLDSNVGKNVSILPIVGIGGLGKTTLAKLVFNDPEVEKHFEPKVWLCVSDIFDIKILVKNILESMTGNKQEDVGMDALTQSLKNKIDRKKYLLVLDDVWNEDKQKWSSFKALSMGGARGSRVLLTTRSEKVARISKTIEPYLLKGLGKQESWSLFKKIAFEEGKEPEDTRIVLIGMEIVAECVGVPLAIRTIGGFLYFKNPETEWLSFMNIELSRIPQNENDILPTLKLSYDKLPSHLKQCFAYCSLFPKDYKFKKSTLIYLWMAQGFISVSNQHRQLEDIGHDYFMHLLWRSFFQEAEVDEYGDVIRCKMHDLMHDLAILVAGSLITTLDSIDEKTRHASMDSCPIVTTSLSTSTRIRTLILPNGGPSVTKSPCDAIFSSFQLLRALDLTPLKLDFVPTSIGYRLKHLRYLDLSGSRIIKLPNSITSLQNLQTLKLTLCTWLEELPRDIKKLVNLRHLEIDECRLLRYMPRGLGELTNLQTLSQFVIPSGSVSEDCGDLSELNRLNNLRGKLVIKIGGHGNDVALQCRLQT</sequence>